<dbReference type="GO" id="GO:0019252">
    <property type="term" value="P:starch biosynthetic process"/>
    <property type="evidence" value="ECO:0007669"/>
    <property type="project" value="UniProtKB-UniPathway"/>
</dbReference>
<dbReference type="Gene3D" id="3.40.50.2000">
    <property type="entry name" value="Glycogen Phosphorylase B"/>
    <property type="match status" value="2"/>
</dbReference>
<organism evidence="9 10">
    <name type="scientific">Actinidia chinensis var. chinensis</name>
    <name type="common">Chinese soft-hair kiwi</name>
    <dbReference type="NCBI Taxonomy" id="1590841"/>
    <lineage>
        <taxon>Eukaryota</taxon>
        <taxon>Viridiplantae</taxon>
        <taxon>Streptophyta</taxon>
        <taxon>Embryophyta</taxon>
        <taxon>Tracheophyta</taxon>
        <taxon>Spermatophyta</taxon>
        <taxon>Magnoliopsida</taxon>
        <taxon>eudicotyledons</taxon>
        <taxon>Gunneridae</taxon>
        <taxon>Pentapetalae</taxon>
        <taxon>asterids</taxon>
        <taxon>Ericales</taxon>
        <taxon>Actinidiaceae</taxon>
        <taxon>Actinidia</taxon>
    </lineage>
</organism>
<dbReference type="Pfam" id="PF08323">
    <property type="entry name" value="Glyco_transf_5"/>
    <property type="match status" value="1"/>
</dbReference>
<gene>
    <name evidence="9" type="ORF">CEY00_Acc05931</name>
</gene>
<dbReference type="UniPathway" id="UPA00152"/>
<name>A0A2R6RKY5_ACTCC</name>
<dbReference type="Proteomes" id="UP000241394">
    <property type="component" value="Chromosome LG5"/>
</dbReference>
<evidence type="ECO:0000259" key="8">
    <source>
        <dbReference type="Pfam" id="PF08323"/>
    </source>
</evidence>
<dbReference type="PANTHER" id="PTHR46083">
    <property type="match status" value="1"/>
</dbReference>
<evidence type="ECO:0000313" key="10">
    <source>
        <dbReference type="Proteomes" id="UP000241394"/>
    </source>
</evidence>
<comment type="catalytic activity">
    <reaction evidence="1">
        <text>[(1-&gt;4)-alpha-D-glucosyl](n) + ADP-alpha-D-glucose = [(1-&gt;4)-alpha-D-glucosyl](n+1) + ADP + H(+)</text>
        <dbReference type="Rhea" id="RHEA:18189"/>
        <dbReference type="Rhea" id="RHEA-COMP:9584"/>
        <dbReference type="Rhea" id="RHEA-COMP:9587"/>
        <dbReference type="ChEBI" id="CHEBI:15378"/>
        <dbReference type="ChEBI" id="CHEBI:15444"/>
        <dbReference type="ChEBI" id="CHEBI:57498"/>
        <dbReference type="ChEBI" id="CHEBI:456216"/>
        <dbReference type="EC" id="2.4.1.21"/>
    </reaction>
</comment>
<feature type="coiled-coil region" evidence="7">
    <location>
        <begin position="100"/>
        <end position="127"/>
    </location>
</feature>
<dbReference type="AlphaFoldDB" id="A0A2R6RKY5"/>
<evidence type="ECO:0000256" key="7">
    <source>
        <dbReference type="SAM" id="Coils"/>
    </source>
</evidence>
<keyword evidence="6" id="KW-0750">Starch biosynthesis</keyword>
<dbReference type="OrthoDB" id="2018403at2759"/>
<sequence length="695" mass="78242">MEIFLTAAIPSAPAFLKIAASNSKTPKARAAVCCLGKNDRGNGLSVVSFQMELESHENSKTSEEMLQSMESMPEAKKKHNDIWKLFREAQQNILYLNKQRMMALEELDEMKKEKKLLLNKIEQLEMKKQPSFGKGFSPTRDKLSVRSELLLRIDSMILTGMIGTREASDLRRMIMDSKVSAANDFSTILHERDAELLAELHHYLNKCKKKAFHIIHICTEMAPVISVGSLAPYVTGLSLALQRKGHLVEVILPKYAGLNLDEVEGLREIEAEFYSYFNGQLHANRIWTGVVHGIGVTFIQPIYYSSFFSHESVYGYSNDFERFIYFSRASLDYIVKSGKQPDVLHIHNWQTAIVGPLFWDVFVKQGFGGTRILLTCHGFDSQCLEQPDKLALCGLDPSRLHRPDRLQDNTKTHLANILKGGIVYSNKVITMSSIHSKDLIIRSLSHGLEPTLAIHKDKLLAAPYGFDNSAWNPSMDHFLPHCYGADDLKGKAVCKLALQQHAGLSENASVVLVSCVFLEVSDVDLENLKALVWIASRKGVQFIFLGINKISGINRAMGSFQEELKDDNVRFLNEYNEALPHLVFAGSDIILCQSFDDPVLQVPLKAIRYGAAPVAVMRTDSQFRQIIDHDYESTRFSQYISSTFGNLSLSQAIDEIKNNPSQWNRKIADAMTKDFSWDAECCDIHDTAYASVMNL</sequence>
<dbReference type="GO" id="GO:0009011">
    <property type="term" value="F:alpha-1,4-glucan glucosyltransferase (ADP-glucose donor) activity"/>
    <property type="evidence" value="ECO:0007669"/>
    <property type="project" value="UniProtKB-EC"/>
</dbReference>
<dbReference type="EC" id="2.4.1.21" evidence="3"/>
<evidence type="ECO:0000256" key="2">
    <source>
        <dbReference type="ARBA" id="ARBA00004727"/>
    </source>
</evidence>
<keyword evidence="10" id="KW-1185">Reference proteome</keyword>
<proteinExistence type="predicted"/>
<protein>
    <recommendedName>
        <fullName evidence="3">starch synthase</fullName>
        <ecNumber evidence="3">2.4.1.21</ecNumber>
    </recommendedName>
</protein>
<keyword evidence="7" id="KW-0175">Coiled coil</keyword>
<reference evidence="9 10" key="1">
    <citation type="submission" date="2017-07" db="EMBL/GenBank/DDBJ databases">
        <title>An improved, manually edited Actinidia chinensis var. chinensis (kiwifruit) genome highlights the challenges associated with draft genomes and gene prediction in plants.</title>
        <authorList>
            <person name="Pilkington S."/>
            <person name="Crowhurst R."/>
            <person name="Hilario E."/>
            <person name="Nardozza S."/>
            <person name="Fraser L."/>
            <person name="Peng Y."/>
            <person name="Gunaseelan K."/>
            <person name="Simpson R."/>
            <person name="Tahir J."/>
            <person name="Deroles S."/>
            <person name="Templeton K."/>
            <person name="Luo Z."/>
            <person name="Davy M."/>
            <person name="Cheng C."/>
            <person name="Mcneilage M."/>
            <person name="Scaglione D."/>
            <person name="Liu Y."/>
            <person name="Zhang Q."/>
            <person name="Datson P."/>
            <person name="De Silva N."/>
            <person name="Gardiner S."/>
            <person name="Bassett H."/>
            <person name="Chagne D."/>
            <person name="Mccallum J."/>
            <person name="Dzierzon H."/>
            <person name="Deng C."/>
            <person name="Wang Y.-Y."/>
            <person name="Barron N."/>
            <person name="Manako K."/>
            <person name="Bowen J."/>
            <person name="Foster T."/>
            <person name="Erridge Z."/>
            <person name="Tiffin H."/>
            <person name="Waite C."/>
            <person name="Davies K."/>
            <person name="Grierson E."/>
            <person name="Laing W."/>
            <person name="Kirk R."/>
            <person name="Chen X."/>
            <person name="Wood M."/>
            <person name="Montefiori M."/>
            <person name="Brummell D."/>
            <person name="Schwinn K."/>
            <person name="Catanach A."/>
            <person name="Fullerton C."/>
            <person name="Li D."/>
            <person name="Meiyalaghan S."/>
            <person name="Nieuwenhuizen N."/>
            <person name="Read N."/>
            <person name="Prakash R."/>
            <person name="Hunter D."/>
            <person name="Zhang H."/>
            <person name="Mckenzie M."/>
            <person name="Knabel M."/>
            <person name="Harris A."/>
            <person name="Allan A."/>
            <person name="Chen A."/>
            <person name="Janssen B."/>
            <person name="Plunkett B."/>
            <person name="Dwamena C."/>
            <person name="Voogd C."/>
            <person name="Leif D."/>
            <person name="Lafferty D."/>
            <person name="Souleyre E."/>
            <person name="Varkonyi-Gasic E."/>
            <person name="Gambi F."/>
            <person name="Hanley J."/>
            <person name="Yao J.-L."/>
            <person name="Cheung J."/>
            <person name="David K."/>
            <person name="Warren B."/>
            <person name="Marsh K."/>
            <person name="Snowden K."/>
            <person name="Lin-Wang K."/>
            <person name="Brian L."/>
            <person name="Martinez-Sanchez M."/>
            <person name="Wang M."/>
            <person name="Ileperuma N."/>
            <person name="Macnee N."/>
            <person name="Campin R."/>
            <person name="Mcatee P."/>
            <person name="Drummond R."/>
            <person name="Espley R."/>
            <person name="Ireland H."/>
            <person name="Wu R."/>
            <person name="Atkinson R."/>
            <person name="Karunairetnam S."/>
            <person name="Bulley S."/>
            <person name="Chunkath S."/>
            <person name="Hanley Z."/>
            <person name="Storey R."/>
            <person name="Thrimawithana A."/>
            <person name="Thomson S."/>
            <person name="David C."/>
            <person name="Testolin R."/>
        </authorList>
    </citation>
    <scope>NUCLEOTIDE SEQUENCE [LARGE SCALE GENOMIC DNA]</scope>
    <source>
        <strain evidence="10">cv. Red5</strain>
        <tissue evidence="9">Young leaf</tissue>
    </source>
</reference>
<accession>A0A2R6RKY5</accession>
<dbReference type="PANTHER" id="PTHR46083:SF3">
    <property type="entry name" value="UDP-GLYCOSYLTRANSFERASE SUPERFAMILY PROTEIN"/>
    <property type="match status" value="1"/>
</dbReference>
<dbReference type="STRING" id="1590841.A0A2R6RKY5"/>
<feature type="domain" description="Starch synthase catalytic" evidence="8">
    <location>
        <begin position="213"/>
        <end position="452"/>
    </location>
</feature>
<evidence type="ECO:0000256" key="5">
    <source>
        <dbReference type="ARBA" id="ARBA00022679"/>
    </source>
</evidence>
<reference evidence="10" key="2">
    <citation type="journal article" date="2018" name="BMC Genomics">
        <title>A manually annotated Actinidia chinensis var. chinensis (kiwifruit) genome highlights the challenges associated with draft genomes and gene prediction in plants.</title>
        <authorList>
            <person name="Pilkington S.M."/>
            <person name="Crowhurst R."/>
            <person name="Hilario E."/>
            <person name="Nardozza S."/>
            <person name="Fraser L."/>
            <person name="Peng Y."/>
            <person name="Gunaseelan K."/>
            <person name="Simpson R."/>
            <person name="Tahir J."/>
            <person name="Deroles S.C."/>
            <person name="Templeton K."/>
            <person name="Luo Z."/>
            <person name="Davy M."/>
            <person name="Cheng C."/>
            <person name="McNeilage M."/>
            <person name="Scaglione D."/>
            <person name="Liu Y."/>
            <person name="Zhang Q."/>
            <person name="Datson P."/>
            <person name="De Silva N."/>
            <person name="Gardiner S.E."/>
            <person name="Bassett H."/>
            <person name="Chagne D."/>
            <person name="McCallum J."/>
            <person name="Dzierzon H."/>
            <person name="Deng C."/>
            <person name="Wang Y.Y."/>
            <person name="Barron L."/>
            <person name="Manako K."/>
            <person name="Bowen J."/>
            <person name="Foster T.M."/>
            <person name="Erridge Z.A."/>
            <person name="Tiffin H."/>
            <person name="Waite C.N."/>
            <person name="Davies K.M."/>
            <person name="Grierson E.P."/>
            <person name="Laing W.A."/>
            <person name="Kirk R."/>
            <person name="Chen X."/>
            <person name="Wood M."/>
            <person name="Montefiori M."/>
            <person name="Brummell D.A."/>
            <person name="Schwinn K.E."/>
            <person name="Catanach A."/>
            <person name="Fullerton C."/>
            <person name="Li D."/>
            <person name="Meiyalaghan S."/>
            <person name="Nieuwenhuizen N."/>
            <person name="Read N."/>
            <person name="Prakash R."/>
            <person name="Hunter D."/>
            <person name="Zhang H."/>
            <person name="McKenzie M."/>
            <person name="Knabel M."/>
            <person name="Harris A."/>
            <person name="Allan A.C."/>
            <person name="Gleave A."/>
            <person name="Chen A."/>
            <person name="Janssen B.J."/>
            <person name="Plunkett B."/>
            <person name="Ampomah-Dwamena C."/>
            <person name="Voogd C."/>
            <person name="Leif D."/>
            <person name="Lafferty D."/>
            <person name="Souleyre E.J.F."/>
            <person name="Varkonyi-Gasic E."/>
            <person name="Gambi F."/>
            <person name="Hanley J."/>
            <person name="Yao J.L."/>
            <person name="Cheung J."/>
            <person name="David K.M."/>
            <person name="Warren B."/>
            <person name="Marsh K."/>
            <person name="Snowden K.C."/>
            <person name="Lin-Wang K."/>
            <person name="Brian L."/>
            <person name="Martinez-Sanchez M."/>
            <person name="Wang M."/>
            <person name="Ileperuma N."/>
            <person name="Macnee N."/>
            <person name="Campin R."/>
            <person name="McAtee P."/>
            <person name="Drummond R.S.M."/>
            <person name="Espley R.V."/>
            <person name="Ireland H.S."/>
            <person name="Wu R."/>
            <person name="Atkinson R.G."/>
            <person name="Karunairetnam S."/>
            <person name="Bulley S."/>
            <person name="Chunkath S."/>
            <person name="Hanley Z."/>
            <person name="Storey R."/>
            <person name="Thrimawithana A.H."/>
            <person name="Thomson S."/>
            <person name="David C."/>
            <person name="Testolin R."/>
            <person name="Huang H."/>
            <person name="Hellens R.P."/>
            <person name="Schaffer R.J."/>
        </authorList>
    </citation>
    <scope>NUCLEOTIDE SEQUENCE [LARGE SCALE GENOMIC DNA]</scope>
    <source>
        <strain evidence="10">cv. Red5</strain>
    </source>
</reference>
<evidence type="ECO:0000256" key="1">
    <source>
        <dbReference type="ARBA" id="ARBA00001478"/>
    </source>
</evidence>
<evidence type="ECO:0000256" key="6">
    <source>
        <dbReference type="ARBA" id="ARBA00022922"/>
    </source>
</evidence>
<keyword evidence="4" id="KW-0328">Glycosyltransferase</keyword>
<comment type="caution">
    <text evidence="9">The sequence shown here is derived from an EMBL/GenBank/DDBJ whole genome shotgun (WGS) entry which is preliminary data.</text>
</comment>
<evidence type="ECO:0000256" key="3">
    <source>
        <dbReference type="ARBA" id="ARBA00012588"/>
    </source>
</evidence>
<evidence type="ECO:0000313" key="9">
    <source>
        <dbReference type="EMBL" id="PSS30645.1"/>
    </source>
</evidence>
<dbReference type="EMBL" id="NKQK01000005">
    <property type="protein sequence ID" value="PSS30645.1"/>
    <property type="molecule type" value="Genomic_DNA"/>
</dbReference>
<comment type="pathway">
    <text evidence="2">Glycan biosynthesis; starch biosynthesis.</text>
</comment>
<dbReference type="SUPFAM" id="SSF53756">
    <property type="entry name" value="UDP-Glycosyltransferase/glycogen phosphorylase"/>
    <property type="match status" value="1"/>
</dbReference>
<evidence type="ECO:0000256" key="4">
    <source>
        <dbReference type="ARBA" id="ARBA00022676"/>
    </source>
</evidence>
<dbReference type="Gramene" id="PSS30645">
    <property type="protein sequence ID" value="PSS30645"/>
    <property type="gene ID" value="CEY00_Acc05931"/>
</dbReference>
<dbReference type="FunCoup" id="A0A2R6RKY5">
    <property type="interactions" value="612"/>
</dbReference>
<dbReference type="InterPro" id="IPR013534">
    <property type="entry name" value="Starch_synth_cat_dom"/>
</dbReference>
<dbReference type="InParanoid" id="A0A2R6RKY5"/>
<keyword evidence="5" id="KW-0808">Transferase</keyword>